<name>A0A026WL54_OOCBI</name>
<dbReference type="Proteomes" id="UP000053097">
    <property type="component" value="Unassembled WGS sequence"/>
</dbReference>
<protein>
    <submittedName>
        <fullName evidence="2">Uncharacterized protein</fullName>
    </submittedName>
</protein>
<reference evidence="2 3" key="1">
    <citation type="journal article" date="2014" name="Curr. Biol.">
        <title>The genome of the clonal raider ant Cerapachys biroi.</title>
        <authorList>
            <person name="Oxley P.R."/>
            <person name="Ji L."/>
            <person name="Fetter-Pruneda I."/>
            <person name="McKenzie S.K."/>
            <person name="Li C."/>
            <person name="Hu H."/>
            <person name="Zhang G."/>
            <person name="Kronauer D.J."/>
        </authorList>
    </citation>
    <scope>NUCLEOTIDE SEQUENCE [LARGE SCALE GENOMIC DNA]</scope>
</reference>
<dbReference type="EMBL" id="KK107157">
    <property type="protein sequence ID" value="EZA56787.1"/>
    <property type="molecule type" value="Genomic_DNA"/>
</dbReference>
<evidence type="ECO:0000313" key="2">
    <source>
        <dbReference type="EMBL" id="EZA56787.1"/>
    </source>
</evidence>
<accession>A0A026WL54</accession>
<proteinExistence type="predicted"/>
<evidence type="ECO:0000256" key="1">
    <source>
        <dbReference type="SAM" id="MobiDB-lite"/>
    </source>
</evidence>
<feature type="region of interest" description="Disordered" evidence="1">
    <location>
        <begin position="20"/>
        <end position="99"/>
    </location>
</feature>
<keyword evidence="3" id="KW-1185">Reference proteome</keyword>
<dbReference type="AlphaFoldDB" id="A0A026WL54"/>
<feature type="compositionally biased region" description="Basic and acidic residues" evidence="1">
    <location>
        <begin position="73"/>
        <end position="85"/>
    </location>
</feature>
<gene>
    <name evidence="2" type="ORF">X777_03226</name>
</gene>
<sequence length="99" mass="10713">MGRGSTIIWPARSLDELHTAHAAPYPIPSRRGPGTTKNHSGPPLHGQESTTNRGPPGQDEDIVGHRGTGTGIDQKEQDEQPKRTQDYAQDLAGHRGTRT</sequence>
<evidence type="ECO:0000313" key="3">
    <source>
        <dbReference type="Proteomes" id="UP000053097"/>
    </source>
</evidence>
<organism evidence="2 3">
    <name type="scientific">Ooceraea biroi</name>
    <name type="common">Clonal raider ant</name>
    <name type="synonym">Cerapachys biroi</name>
    <dbReference type="NCBI Taxonomy" id="2015173"/>
    <lineage>
        <taxon>Eukaryota</taxon>
        <taxon>Metazoa</taxon>
        <taxon>Ecdysozoa</taxon>
        <taxon>Arthropoda</taxon>
        <taxon>Hexapoda</taxon>
        <taxon>Insecta</taxon>
        <taxon>Pterygota</taxon>
        <taxon>Neoptera</taxon>
        <taxon>Endopterygota</taxon>
        <taxon>Hymenoptera</taxon>
        <taxon>Apocrita</taxon>
        <taxon>Aculeata</taxon>
        <taxon>Formicoidea</taxon>
        <taxon>Formicidae</taxon>
        <taxon>Dorylinae</taxon>
        <taxon>Ooceraea</taxon>
    </lineage>
</organism>